<keyword evidence="1" id="KW-0472">Membrane</keyword>
<sequence>MIGDQLGPVYGSVAFLVDLCRELVALLLIPFVIRRNAPMAIGYGGATSMDYTLPVIERTGGVHCVPVAVASGFILSLSAPLLIPVFLGVA</sequence>
<keyword evidence="3" id="KW-1185">Reference proteome</keyword>
<dbReference type="EMBL" id="BAABFL010000041">
    <property type="protein sequence ID" value="GAA4648198.1"/>
    <property type="molecule type" value="Genomic_DNA"/>
</dbReference>
<protein>
    <recommendedName>
        <fullName evidence="4">Surface protein</fullName>
    </recommendedName>
</protein>
<evidence type="ECO:0000256" key="1">
    <source>
        <dbReference type="SAM" id="Phobius"/>
    </source>
</evidence>
<dbReference type="Pfam" id="PF03956">
    <property type="entry name" value="Lys_export"/>
    <property type="match status" value="1"/>
</dbReference>
<evidence type="ECO:0000313" key="3">
    <source>
        <dbReference type="Proteomes" id="UP001500604"/>
    </source>
</evidence>
<dbReference type="Proteomes" id="UP001500604">
    <property type="component" value="Unassembled WGS sequence"/>
</dbReference>
<gene>
    <name evidence="2" type="ORF">GCM10023116_04640</name>
</gene>
<keyword evidence="1" id="KW-0812">Transmembrane</keyword>
<evidence type="ECO:0008006" key="4">
    <source>
        <dbReference type="Google" id="ProtNLM"/>
    </source>
</evidence>
<evidence type="ECO:0000313" key="2">
    <source>
        <dbReference type="EMBL" id="GAA4648198.1"/>
    </source>
</evidence>
<name>A0ABP8UWA4_9GAMM</name>
<feature type="transmembrane region" description="Helical" evidence="1">
    <location>
        <begin position="67"/>
        <end position="87"/>
    </location>
</feature>
<keyword evidence="1" id="KW-1133">Transmembrane helix</keyword>
<dbReference type="PANTHER" id="PTHR35804">
    <property type="entry name" value="LYSINE EXPORTER LYSO"/>
    <property type="match status" value="1"/>
</dbReference>
<reference evidence="3" key="1">
    <citation type="journal article" date="2019" name="Int. J. Syst. Evol. Microbiol.">
        <title>The Global Catalogue of Microorganisms (GCM) 10K type strain sequencing project: providing services to taxonomists for standard genome sequencing and annotation.</title>
        <authorList>
            <consortium name="The Broad Institute Genomics Platform"/>
            <consortium name="The Broad Institute Genome Sequencing Center for Infectious Disease"/>
            <person name="Wu L."/>
            <person name="Ma J."/>
        </authorList>
    </citation>
    <scope>NUCLEOTIDE SEQUENCE [LARGE SCALE GENOMIC DNA]</scope>
    <source>
        <strain evidence="3">JCM 17805</strain>
    </source>
</reference>
<dbReference type="InterPro" id="IPR005642">
    <property type="entry name" value="LysO"/>
</dbReference>
<organism evidence="2 3">
    <name type="scientific">Kistimonas scapharcae</name>
    <dbReference type="NCBI Taxonomy" id="1036133"/>
    <lineage>
        <taxon>Bacteria</taxon>
        <taxon>Pseudomonadati</taxon>
        <taxon>Pseudomonadota</taxon>
        <taxon>Gammaproteobacteria</taxon>
        <taxon>Oceanospirillales</taxon>
        <taxon>Endozoicomonadaceae</taxon>
        <taxon>Kistimonas</taxon>
    </lineage>
</organism>
<feature type="transmembrane region" description="Helical" evidence="1">
    <location>
        <begin position="12"/>
        <end position="33"/>
    </location>
</feature>
<comment type="caution">
    <text evidence="2">The sequence shown here is derived from an EMBL/GenBank/DDBJ whole genome shotgun (WGS) entry which is preliminary data.</text>
</comment>
<dbReference type="PANTHER" id="PTHR35804:SF1">
    <property type="entry name" value="LYSINE EXPORTER LYSO"/>
    <property type="match status" value="1"/>
</dbReference>
<proteinExistence type="predicted"/>
<accession>A0ABP8UWA4</accession>